<feature type="non-terminal residue" evidence="2">
    <location>
        <position position="149"/>
    </location>
</feature>
<dbReference type="AlphaFoldDB" id="A0A3N9Y5Y1"/>
<keyword evidence="1" id="KW-0812">Transmembrane</keyword>
<feature type="transmembrane region" description="Helical" evidence="1">
    <location>
        <begin position="28"/>
        <end position="46"/>
    </location>
</feature>
<evidence type="ECO:0000313" key="3">
    <source>
        <dbReference type="Proteomes" id="UP000278981"/>
    </source>
</evidence>
<proteinExistence type="predicted"/>
<evidence type="ECO:0000256" key="1">
    <source>
        <dbReference type="SAM" id="Phobius"/>
    </source>
</evidence>
<protein>
    <submittedName>
        <fullName evidence="2">Lipopolysaccharide biosynthesis protein</fullName>
    </submittedName>
</protein>
<keyword evidence="1" id="KW-0472">Membrane</keyword>
<gene>
    <name evidence="2" type="ORF">DDE19_01110</name>
</gene>
<dbReference type="EMBL" id="QDGB01000096">
    <property type="protein sequence ID" value="RQX20576.1"/>
    <property type="molecule type" value="Genomic_DNA"/>
</dbReference>
<evidence type="ECO:0000313" key="2">
    <source>
        <dbReference type="EMBL" id="RQX20576.1"/>
    </source>
</evidence>
<reference evidence="2 3" key="1">
    <citation type="submission" date="2018-04" db="EMBL/GenBank/DDBJ databases">
        <title>Micromonosporas from Atacama Desert.</title>
        <authorList>
            <person name="Carro L."/>
            <person name="Klenk H.-P."/>
            <person name="Goodfellow M."/>
        </authorList>
    </citation>
    <scope>NUCLEOTIDE SEQUENCE [LARGE SCALE GENOMIC DNA]</scope>
    <source>
        <strain evidence="2 3">LB19</strain>
    </source>
</reference>
<organism evidence="2 3">
    <name type="scientific">Micromonospora ureilytica</name>
    <dbReference type="NCBI Taxonomy" id="709868"/>
    <lineage>
        <taxon>Bacteria</taxon>
        <taxon>Bacillati</taxon>
        <taxon>Actinomycetota</taxon>
        <taxon>Actinomycetes</taxon>
        <taxon>Micromonosporales</taxon>
        <taxon>Micromonosporaceae</taxon>
        <taxon>Micromonospora</taxon>
    </lineage>
</organism>
<dbReference type="Proteomes" id="UP000278981">
    <property type="component" value="Unassembled WGS sequence"/>
</dbReference>
<comment type="caution">
    <text evidence="2">The sequence shown here is derived from an EMBL/GenBank/DDBJ whole genome shotgun (WGS) entry which is preliminary data.</text>
</comment>
<keyword evidence="1" id="KW-1133">Transmembrane helix</keyword>
<name>A0A3N9Y5Y1_9ACTN</name>
<sequence length="149" mass="15774">ANRPGSLEARRAVTLTDLIWIPVHRWRIVAALSLAGLLVAIGYLILVPNTVSASAVVAVRPVVTDAFTASGAAADRSVNMNVESGIATSTEVIQKLAQATGKDPLAVRDALEIEVPTGGQILRFVYTAPTVDEVVRTVNLAAETYLEVR</sequence>
<feature type="non-terminal residue" evidence="2">
    <location>
        <position position="1"/>
    </location>
</feature>
<accession>A0A3N9Y5Y1</accession>